<gene>
    <name evidence="7" type="ORF">AWB64_05276</name>
</gene>
<dbReference type="SUPFAM" id="SSF56349">
    <property type="entry name" value="DNA breaking-rejoining enzymes"/>
    <property type="match status" value="1"/>
</dbReference>
<dbReference type="GO" id="GO:0015074">
    <property type="term" value="P:DNA integration"/>
    <property type="evidence" value="ECO:0007669"/>
    <property type="project" value="UniProtKB-KW"/>
</dbReference>
<evidence type="ECO:0000256" key="3">
    <source>
        <dbReference type="ARBA" id="ARBA00023172"/>
    </source>
</evidence>
<dbReference type="InterPro" id="IPR011010">
    <property type="entry name" value="DNA_brk_join_enz"/>
</dbReference>
<dbReference type="Proteomes" id="UP000054893">
    <property type="component" value="Unassembled WGS sequence"/>
</dbReference>
<dbReference type="Pfam" id="PF00589">
    <property type="entry name" value="Phage_integrase"/>
    <property type="match status" value="1"/>
</dbReference>
<dbReference type="Gene3D" id="1.10.443.10">
    <property type="entry name" value="Intergrase catalytic core"/>
    <property type="match status" value="1"/>
</dbReference>
<evidence type="ECO:0000259" key="6">
    <source>
        <dbReference type="PROSITE" id="PS51900"/>
    </source>
</evidence>
<keyword evidence="3" id="KW-0233">DNA recombination</keyword>
<dbReference type="Gene3D" id="1.10.150.130">
    <property type="match status" value="1"/>
</dbReference>
<dbReference type="PANTHER" id="PTHR30349">
    <property type="entry name" value="PHAGE INTEGRASE-RELATED"/>
    <property type="match status" value="1"/>
</dbReference>
<dbReference type="PROSITE" id="PS51900">
    <property type="entry name" value="CB"/>
    <property type="match status" value="1"/>
</dbReference>
<dbReference type="InterPro" id="IPR010998">
    <property type="entry name" value="Integrase_recombinase_N"/>
</dbReference>
<dbReference type="GO" id="GO:0003677">
    <property type="term" value="F:DNA binding"/>
    <property type="evidence" value="ECO:0007669"/>
    <property type="project" value="UniProtKB-UniRule"/>
</dbReference>
<dbReference type="PANTHER" id="PTHR30349:SF90">
    <property type="entry name" value="TYROSINE RECOMBINASE XERD"/>
    <property type="match status" value="1"/>
</dbReference>
<organism evidence="7 8">
    <name type="scientific">Caballeronia sordidicola</name>
    <name type="common">Burkholderia sordidicola</name>
    <dbReference type="NCBI Taxonomy" id="196367"/>
    <lineage>
        <taxon>Bacteria</taxon>
        <taxon>Pseudomonadati</taxon>
        <taxon>Pseudomonadota</taxon>
        <taxon>Betaproteobacteria</taxon>
        <taxon>Burkholderiales</taxon>
        <taxon>Burkholderiaceae</taxon>
        <taxon>Caballeronia</taxon>
    </lineage>
</organism>
<evidence type="ECO:0000256" key="2">
    <source>
        <dbReference type="ARBA" id="ARBA00023125"/>
    </source>
</evidence>
<feature type="domain" description="Tyr recombinase" evidence="5">
    <location>
        <begin position="223"/>
        <end position="407"/>
    </location>
</feature>
<dbReference type="InterPro" id="IPR050090">
    <property type="entry name" value="Tyrosine_recombinase_XerCD"/>
</dbReference>
<accession>A0A158I1U2</accession>
<dbReference type="EMBL" id="FCOC02000023">
    <property type="protein sequence ID" value="SAL50071.1"/>
    <property type="molecule type" value="Genomic_DNA"/>
</dbReference>
<protein>
    <submittedName>
        <fullName evidence="7">Integrase family protein</fullName>
    </submittedName>
</protein>
<evidence type="ECO:0000313" key="8">
    <source>
        <dbReference type="Proteomes" id="UP000054893"/>
    </source>
</evidence>
<keyword evidence="2 4" id="KW-0238">DNA-binding</keyword>
<dbReference type="GO" id="GO:0006310">
    <property type="term" value="P:DNA recombination"/>
    <property type="evidence" value="ECO:0007669"/>
    <property type="project" value="UniProtKB-KW"/>
</dbReference>
<evidence type="ECO:0000259" key="5">
    <source>
        <dbReference type="PROSITE" id="PS51898"/>
    </source>
</evidence>
<dbReference type="CDD" id="cd01188">
    <property type="entry name" value="INT_RitA_C_like"/>
    <property type="match status" value="1"/>
</dbReference>
<dbReference type="PROSITE" id="PS51898">
    <property type="entry name" value="TYR_RECOMBINASE"/>
    <property type="match status" value="1"/>
</dbReference>
<evidence type="ECO:0000313" key="7">
    <source>
        <dbReference type="EMBL" id="SAL50071.1"/>
    </source>
</evidence>
<dbReference type="AlphaFoldDB" id="A0A158I1U2"/>
<sequence length="415" mass="46088">MFAKYFESQQRVDELSGSGGSYLLDGFAAKLWEIGFAEITARRHIRAAEHLLHWTDKKRIPYTDLSQDAIARFKKHLKKCTCSRYGHANPEGLMHGVRLFTDYLREAGIMATSDVGDTTLGPELLVEFCRWMRERRGTKDSTLATYGISIGKLLRNEGTDPTNFTAPRLRKFVLDESSRQGLAATKNCTTALRMFLRFLIAEGKCRPDLDAAVPKVANWGLSSLPRYILANDVEKVIASCDRAIPVGIRDYAIVLMLARLGLRAGDIVRLRLTDIDWKGASISITGKSGRPTKFPLTREVGRAIVDYFQRARPPGSTDAVFVGCRAPFHQFANHCAVSAIVERAMRRSGVACPSGGAAHVLRHSVATAMLRDGTSLQDIALVLRHRSTATTQIYAKVDLPELQRIAQPWPEVQSC</sequence>
<proteinExistence type="predicted"/>
<feature type="domain" description="Core-binding (CB)" evidence="6">
    <location>
        <begin position="119"/>
        <end position="200"/>
    </location>
</feature>
<dbReference type="InterPro" id="IPR044068">
    <property type="entry name" value="CB"/>
</dbReference>
<dbReference type="OrthoDB" id="662444at2"/>
<name>A0A158I1U2_CABSO</name>
<dbReference type="RefSeq" id="WP_157766703.1">
    <property type="nucleotide sequence ID" value="NZ_FCOC02000023.1"/>
</dbReference>
<evidence type="ECO:0000256" key="4">
    <source>
        <dbReference type="PROSITE-ProRule" id="PRU01248"/>
    </source>
</evidence>
<reference evidence="7 8" key="1">
    <citation type="submission" date="2016-01" db="EMBL/GenBank/DDBJ databases">
        <authorList>
            <person name="Oliw E.H."/>
        </authorList>
    </citation>
    <scope>NUCLEOTIDE SEQUENCE [LARGE SCALE GENOMIC DNA]</scope>
    <source>
        <strain evidence="7">LMG 22029</strain>
    </source>
</reference>
<keyword evidence="1" id="KW-0229">DNA integration</keyword>
<dbReference type="InterPro" id="IPR013762">
    <property type="entry name" value="Integrase-like_cat_sf"/>
</dbReference>
<evidence type="ECO:0000256" key="1">
    <source>
        <dbReference type="ARBA" id="ARBA00022908"/>
    </source>
</evidence>
<dbReference type="InterPro" id="IPR002104">
    <property type="entry name" value="Integrase_catalytic"/>
</dbReference>